<evidence type="ECO:0000313" key="3">
    <source>
        <dbReference type="EMBL" id="MDR6225539.1"/>
    </source>
</evidence>
<feature type="transmembrane region" description="Helical" evidence="2">
    <location>
        <begin position="233"/>
        <end position="260"/>
    </location>
</feature>
<feature type="compositionally biased region" description="Basic and acidic residues" evidence="1">
    <location>
        <begin position="73"/>
        <end position="90"/>
    </location>
</feature>
<keyword evidence="2" id="KW-1133">Transmembrane helix</keyword>
<feature type="compositionally biased region" description="Basic and acidic residues" evidence="1">
    <location>
        <begin position="141"/>
        <end position="168"/>
    </location>
</feature>
<feature type="compositionally biased region" description="Basic and acidic residues" evidence="1">
    <location>
        <begin position="115"/>
        <end position="125"/>
    </location>
</feature>
<dbReference type="EMBL" id="JAVDQG010000003">
    <property type="protein sequence ID" value="MDR6225539.1"/>
    <property type="molecule type" value="Genomic_DNA"/>
</dbReference>
<dbReference type="InterPro" id="IPR024596">
    <property type="entry name" value="RNApol_su_b/EpuA"/>
</dbReference>
<feature type="compositionally biased region" description="Basic and acidic residues" evidence="1">
    <location>
        <begin position="179"/>
        <end position="192"/>
    </location>
</feature>
<feature type="region of interest" description="Disordered" evidence="1">
    <location>
        <begin position="1"/>
        <end position="221"/>
    </location>
</feature>
<proteinExistence type="predicted"/>
<evidence type="ECO:0000256" key="2">
    <source>
        <dbReference type="SAM" id="Phobius"/>
    </source>
</evidence>
<organism evidence="3 4">
    <name type="scientific">Desmospora profundinema</name>
    <dbReference type="NCBI Taxonomy" id="1571184"/>
    <lineage>
        <taxon>Bacteria</taxon>
        <taxon>Bacillati</taxon>
        <taxon>Bacillota</taxon>
        <taxon>Bacilli</taxon>
        <taxon>Bacillales</taxon>
        <taxon>Thermoactinomycetaceae</taxon>
        <taxon>Desmospora</taxon>
    </lineage>
</organism>
<evidence type="ECO:0008006" key="5">
    <source>
        <dbReference type="Google" id="ProtNLM"/>
    </source>
</evidence>
<comment type="caution">
    <text evidence="3">The sequence shown here is derived from an EMBL/GenBank/DDBJ whole genome shotgun (WGS) entry which is preliminary data.</text>
</comment>
<feature type="compositionally biased region" description="Basic and acidic residues" evidence="1">
    <location>
        <begin position="1"/>
        <end position="37"/>
    </location>
</feature>
<feature type="compositionally biased region" description="Acidic residues" evidence="1">
    <location>
        <begin position="126"/>
        <end position="140"/>
    </location>
</feature>
<keyword evidence="2" id="KW-0812">Transmembrane</keyword>
<evidence type="ECO:0000313" key="4">
    <source>
        <dbReference type="Proteomes" id="UP001185012"/>
    </source>
</evidence>
<gene>
    <name evidence="3" type="ORF">JOE21_001537</name>
</gene>
<keyword evidence="2" id="KW-0472">Membrane</keyword>
<name>A0ABU1INJ2_9BACL</name>
<accession>A0ABU1INJ2</accession>
<dbReference type="Proteomes" id="UP001185012">
    <property type="component" value="Unassembled WGS sequence"/>
</dbReference>
<dbReference type="Pfam" id="PF11772">
    <property type="entry name" value="EpuA"/>
    <property type="match status" value="1"/>
</dbReference>
<evidence type="ECO:0000256" key="1">
    <source>
        <dbReference type="SAM" id="MobiDB-lite"/>
    </source>
</evidence>
<dbReference type="RefSeq" id="WP_309864341.1">
    <property type="nucleotide sequence ID" value="NZ_JAVDQG010000003.1"/>
</dbReference>
<keyword evidence="4" id="KW-1185">Reference proteome</keyword>
<sequence>MQGKEQKQPRERGEEQNEQRWNEERDRPPHQDDKLVSEQEQPAETGGPPDEEKVDKDGEEQVEFTAAGTEELPDGKDDGGDAVEWERDQEQAILDQWNLPSPEAPASEESSDQAGDEKQDPQAEKEEADSIPEPGEANEEGDMKQKPAGELIWKKGSDGDEKDSRLEEPADPLPADPLPQEKEEEKNSHPLEEEIDVPTYVPYPSDSPLPVPDTEKTEEADSAKRQIPTVWKVLSFLFLGLPLLAVIALVGGLLIGYSVVGDDPVGDIFSRDLWQHLYNMIYG</sequence>
<reference evidence="3 4" key="1">
    <citation type="submission" date="2023-07" db="EMBL/GenBank/DDBJ databases">
        <title>Genomic Encyclopedia of Type Strains, Phase IV (KMG-IV): sequencing the most valuable type-strain genomes for metagenomic binning, comparative biology and taxonomic classification.</title>
        <authorList>
            <person name="Goeker M."/>
        </authorList>
    </citation>
    <scope>NUCLEOTIDE SEQUENCE [LARGE SCALE GENOMIC DNA]</scope>
    <source>
        <strain evidence="3 4">DSM 45903</strain>
    </source>
</reference>
<protein>
    <recommendedName>
        <fullName evidence="5">DNA-directed RNA polymerase subunit beta</fullName>
    </recommendedName>
</protein>